<organism evidence="2">
    <name type="scientific">marine metagenome</name>
    <dbReference type="NCBI Taxonomy" id="408172"/>
    <lineage>
        <taxon>unclassified sequences</taxon>
        <taxon>metagenomes</taxon>
        <taxon>ecological metagenomes</taxon>
    </lineage>
</organism>
<gene>
    <name evidence="2" type="ORF">METZ01_LOCUS129959</name>
</gene>
<dbReference type="Pfam" id="PF03976">
    <property type="entry name" value="PPK2"/>
    <property type="match status" value="1"/>
</dbReference>
<dbReference type="Gene3D" id="3.40.50.300">
    <property type="entry name" value="P-loop containing nucleotide triphosphate hydrolases"/>
    <property type="match status" value="1"/>
</dbReference>
<feature type="domain" description="Polyphosphate kinase-2-related" evidence="1">
    <location>
        <begin position="46"/>
        <end position="254"/>
    </location>
</feature>
<dbReference type="SUPFAM" id="SSF52540">
    <property type="entry name" value="P-loop containing nucleoside triphosphate hydrolases"/>
    <property type="match status" value="1"/>
</dbReference>
<dbReference type="PANTHER" id="PTHR34383:SF3">
    <property type="entry name" value="POLYPHOSPHATE:AMP PHOSPHOTRANSFERASE"/>
    <property type="match status" value="1"/>
</dbReference>
<accession>A0A381YJF6</accession>
<evidence type="ECO:0000313" key="2">
    <source>
        <dbReference type="EMBL" id="SVA77105.1"/>
    </source>
</evidence>
<dbReference type="InterPro" id="IPR027417">
    <property type="entry name" value="P-loop_NTPase"/>
</dbReference>
<dbReference type="InterPro" id="IPR022300">
    <property type="entry name" value="PPK2-rel_1"/>
</dbReference>
<dbReference type="InterPro" id="IPR022488">
    <property type="entry name" value="PPK2-related"/>
</dbReference>
<dbReference type="AlphaFoldDB" id="A0A381YJF6"/>
<dbReference type="NCBIfam" id="TIGR03709">
    <property type="entry name" value="PPK2_rel_1"/>
    <property type="match status" value="1"/>
</dbReference>
<dbReference type="EMBL" id="UINC01018369">
    <property type="protein sequence ID" value="SVA77105.1"/>
    <property type="molecule type" value="Genomic_DNA"/>
</dbReference>
<dbReference type="GO" id="GO:0016776">
    <property type="term" value="F:phosphotransferase activity, phosphate group as acceptor"/>
    <property type="evidence" value="ECO:0007669"/>
    <property type="project" value="InterPro"/>
</dbReference>
<sequence length="267" mass="31080">MKLQKTTFKPGTRVRLKDFDTRETSGLTKEESYPIAEGDTHLIGDLAYKLYAENSRALLIVLQGMDTAGKDGAIRHIMRCVNAQATEVIPFKKPSSEELDHDFLWRVHKKVPAHGNIGIFNRSHYEDVLVVRVHDLVPKLEWQSRYQRINEFEKLITGSGVTILKFFLHISKEEQRERLQARLDNPNKRWKFSKADLEKRALWDNYQAAYVDALNKCNTRHAPWHVVCADRKWHRNLVIGRIVCKTLEKMEPQFPPSEDDLDGITFE</sequence>
<protein>
    <recommendedName>
        <fullName evidence="1">Polyphosphate kinase-2-related domain-containing protein</fullName>
    </recommendedName>
</protein>
<evidence type="ECO:0000259" key="1">
    <source>
        <dbReference type="Pfam" id="PF03976"/>
    </source>
</evidence>
<proteinExistence type="predicted"/>
<reference evidence="2" key="1">
    <citation type="submission" date="2018-05" db="EMBL/GenBank/DDBJ databases">
        <authorList>
            <person name="Lanie J.A."/>
            <person name="Ng W.-L."/>
            <person name="Kazmierczak K.M."/>
            <person name="Andrzejewski T.M."/>
            <person name="Davidsen T.M."/>
            <person name="Wayne K.J."/>
            <person name="Tettelin H."/>
            <person name="Glass J.I."/>
            <person name="Rusch D."/>
            <person name="Podicherti R."/>
            <person name="Tsui H.-C.T."/>
            <person name="Winkler M.E."/>
        </authorList>
    </citation>
    <scope>NUCLEOTIDE SEQUENCE</scope>
</reference>
<dbReference type="PANTHER" id="PTHR34383">
    <property type="entry name" value="POLYPHOSPHATE:AMP PHOSPHOTRANSFERASE-RELATED"/>
    <property type="match status" value="1"/>
</dbReference>
<dbReference type="GO" id="GO:0006797">
    <property type="term" value="P:polyphosphate metabolic process"/>
    <property type="evidence" value="ECO:0007669"/>
    <property type="project" value="InterPro"/>
</dbReference>
<name>A0A381YJF6_9ZZZZ</name>